<dbReference type="HOGENOM" id="CLU_031730_0_3_1"/>
<feature type="signal peptide" evidence="16">
    <location>
        <begin position="1"/>
        <end position="18"/>
    </location>
</feature>
<dbReference type="GO" id="GO:0030245">
    <property type="term" value="P:cellulose catabolic process"/>
    <property type="evidence" value="ECO:0007669"/>
    <property type="project" value="UniProtKB-KW"/>
</dbReference>
<keyword evidence="19" id="KW-1185">Reference proteome</keyword>
<evidence type="ECO:0000313" key="18">
    <source>
        <dbReference type="EMBL" id="EMR66609.1"/>
    </source>
</evidence>
<dbReference type="InterPro" id="IPR049892">
    <property type="entry name" value="AA9"/>
</dbReference>
<comment type="subcellular location">
    <subcellularLocation>
        <location evidence="2">Secreted</location>
    </subcellularLocation>
</comment>
<keyword evidence="6" id="KW-0136">Cellulose degradation</keyword>
<evidence type="ECO:0000256" key="10">
    <source>
        <dbReference type="ARBA" id="ARBA00023157"/>
    </source>
</evidence>
<evidence type="ECO:0000313" key="19">
    <source>
        <dbReference type="Proteomes" id="UP000012174"/>
    </source>
</evidence>
<evidence type="ECO:0000256" key="4">
    <source>
        <dbReference type="ARBA" id="ARBA00022723"/>
    </source>
</evidence>
<evidence type="ECO:0000256" key="5">
    <source>
        <dbReference type="ARBA" id="ARBA00022729"/>
    </source>
</evidence>
<evidence type="ECO:0000256" key="1">
    <source>
        <dbReference type="ARBA" id="ARBA00001973"/>
    </source>
</evidence>
<dbReference type="GO" id="GO:0046872">
    <property type="term" value="F:metal ion binding"/>
    <property type="evidence" value="ECO:0007669"/>
    <property type="project" value="UniProtKB-KW"/>
</dbReference>
<reference evidence="19" key="1">
    <citation type="journal article" date="2013" name="Genome Announc.">
        <title>Draft genome sequence of the grapevine dieback fungus Eutypa lata UCR-EL1.</title>
        <authorList>
            <person name="Blanco-Ulate B."/>
            <person name="Rolshausen P.E."/>
            <person name="Cantu D."/>
        </authorList>
    </citation>
    <scope>NUCLEOTIDE SEQUENCE [LARGE SCALE GENOMIC DNA]</scope>
    <source>
        <strain evidence="19">UCR-EL1</strain>
    </source>
</reference>
<feature type="domain" description="Auxiliary Activity family 9 catalytic" evidence="17">
    <location>
        <begin position="19"/>
        <end position="225"/>
    </location>
</feature>
<keyword evidence="8" id="KW-0186">Copper</keyword>
<evidence type="ECO:0000256" key="8">
    <source>
        <dbReference type="ARBA" id="ARBA00023008"/>
    </source>
</evidence>
<dbReference type="GO" id="GO:0005576">
    <property type="term" value="C:extracellular region"/>
    <property type="evidence" value="ECO:0007669"/>
    <property type="project" value="UniProtKB-SubCell"/>
</dbReference>
<dbReference type="Proteomes" id="UP000012174">
    <property type="component" value="Unassembled WGS sequence"/>
</dbReference>
<dbReference type="GO" id="GO:0004497">
    <property type="term" value="F:monooxygenase activity"/>
    <property type="evidence" value="ECO:0007669"/>
    <property type="project" value="UniProtKB-KW"/>
</dbReference>
<keyword evidence="11" id="KW-0119">Carbohydrate metabolism</keyword>
<dbReference type="Pfam" id="PF03443">
    <property type="entry name" value="AA9"/>
    <property type="match status" value="1"/>
</dbReference>
<evidence type="ECO:0000256" key="9">
    <source>
        <dbReference type="ARBA" id="ARBA00023033"/>
    </source>
</evidence>
<dbReference type="OrthoDB" id="5558646at2759"/>
<keyword evidence="12" id="KW-0624">Polysaccharide degradation</keyword>
<dbReference type="PANTHER" id="PTHR33353:SF18">
    <property type="entry name" value="ENDOGLUCANASE II"/>
    <property type="match status" value="1"/>
</dbReference>
<keyword evidence="7" id="KW-0560">Oxidoreductase</keyword>
<evidence type="ECO:0000256" key="7">
    <source>
        <dbReference type="ARBA" id="ARBA00023002"/>
    </source>
</evidence>
<dbReference type="PANTHER" id="PTHR33353">
    <property type="entry name" value="PUTATIVE (AFU_ORTHOLOGUE AFUA_1G12560)-RELATED"/>
    <property type="match status" value="1"/>
</dbReference>
<keyword evidence="10" id="KW-1015">Disulfide bond</keyword>
<comment type="catalytic activity">
    <reaction evidence="14">
        <text>[(1-&gt;4)-beta-D-glucosyl]n+m + reduced acceptor + O2 = 4-dehydro-beta-D-glucosyl-[(1-&gt;4)-beta-D-glucosyl]n-1 + [(1-&gt;4)-beta-D-glucosyl]m + acceptor + H2O.</text>
        <dbReference type="EC" id="1.14.99.56"/>
    </reaction>
</comment>
<evidence type="ECO:0000256" key="15">
    <source>
        <dbReference type="ARBA" id="ARBA00047174"/>
    </source>
</evidence>
<dbReference type="OMA" id="QAHTIFV"/>
<keyword evidence="4" id="KW-0479">Metal-binding</keyword>
<dbReference type="EMBL" id="KB706612">
    <property type="protein sequence ID" value="EMR66609.1"/>
    <property type="molecule type" value="Genomic_DNA"/>
</dbReference>
<evidence type="ECO:0000256" key="11">
    <source>
        <dbReference type="ARBA" id="ARBA00023277"/>
    </source>
</evidence>
<dbReference type="eggNOG" id="ENOG502SJGH">
    <property type="taxonomic scope" value="Eukaryota"/>
</dbReference>
<keyword evidence="5 16" id="KW-0732">Signal</keyword>
<feature type="chain" id="PRO_5004084690" description="lytic cellulose monooxygenase (C4-dehydrogenating)" evidence="16">
    <location>
        <begin position="19"/>
        <end position="237"/>
    </location>
</feature>
<organism evidence="18 19">
    <name type="scientific">Eutypa lata (strain UCR-EL1)</name>
    <name type="common">Grapevine dieback disease fungus</name>
    <name type="synonym">Eutypa armeniacae</name>
    <dbReference type="NCBI Taxonomy" id="1287681"/>
    <lineage>
        <taxon>Eukaryota</taxon>
        <taxon>Fungi</taxon>
        <taxon>Dikarya</taxon>
        <taxon>Ascomycota</taxon>
        <taxon>Pezizomycotina</taxon>
        <taxon>Sordariomycetes</taxon>
        <taxon>Xylariomycetidae</taxon>
        <taxon>Xylariales</taxon>
        <taxon>Diatrypaceae</taxon>
        <taxon>Eutypa</taxon>
    </lineage>
</organism>
<dbReference type="InterPro" id="IPR005103">
    <property type="entry name" value="AA9_LPMO"/>
</dbReference>
<keyword evidence="9" id="KW-0503">Monooxygenase</keyword>
<evidence type="ECO:0000256" key="14">
    <source>
        <dbReference type="ARBA" id="ARBA00045077"/>
    </source>
</evidence>
<dbReference type="GO" id="GO:0016787">
    <property type="term" value="F:hydrolase activity"/>
    <property type="evidence" value="ECO:0007669"/>
    <property type="project" value="UniProtKB-KW"/>
</dbReference>
<dbReference type="Gene3D" id="2.70.50.70">
    <property type="match status" value="1"/>
</dbReference>
<comment type="similarity">
    <text evidence="13">Belongs to the polysaccharide monooxygenase AA9 family.</text>
</comment>
<dbReference type="KEGG" id="ela:UCREL1_6408"/>
<evidence type="ECO:0000256" key="16">
    <source>
        <dbReference type="SAM" id="SignalP"/>
    </source>
</evidence>
<dbReference type="AlphaFoldDB" id="M7SJV4"/>
<dbReference type="CDD" id="cd21175">
    <property type="entry name" value="LPMO_AA9"/>
    <property type="match status" value="1"/>
</dbReference>
<protein>
    <recommendedName>
        <fullName evidence="15">lytic cellulose monooxygenase (C4-dehydrogenating)</fullName>
        <ecNumber evidence="15">1.14.99.56</ecNumber>
    </recommendedName>
</protein>
<gene>
    <name evidence="18" type="ORF">UCREL1_6408</name>
</gene>
<keyword evidence="18" id="KW-0378">Hydrolase</keyword>
<evidence type="ECO:0000256" key="2">
    <source>
        <dbReference type="ARBA" id="ARBA00004613"/>
    </source>
</evidence>
<accession>M7SJV4</accession>
<evidence type="ECO:0000256" key="6">
    <source>
        <dbReference type="ARBA" id="ARBA00023001"/>
    </source>
</evidence>
<dbReference type="EC" id="1.14.99.56" evidence="15"/>
<name>M7SJV4_EUTLA</name>
<evidence type="ECO:0000256" key="3">
    <source>
        <dbReference type="ARBA" id="ARBA00022525"/>
    </source>
</evidence>
<proteinExistence type="inferred from homology"/>
<sequence length="237" mass="24615">MRHSIIATAAACAGLAFGHTIFVQLEADGTTHAISEGVRTVSYDGPISDVTTDSLACNGAPNDTPKATDAVLDVTAGSTVNAIWRHTLDSGADDVMDPSHLGPTIAYLKKVDDATSDSGVGNGWFKIQEDGLSGGTWGTSNVINNAGKHAIPIPNCLPDGQYLLRAEMIALHGASSSQGAQLYMECAQINISGGSGSASPETYSIPGIYKQDDPGLLINIYGQLDSYTIPGPELFTC</sequence>
<keyword evidence="3" id="KW-0964">Secreted</keyword>
<comment type="cofactor">
    <cofactor evidence="1">
        <name>Cu(2+)</name>
        <dbReference type="ChEBI" id="CHEBI:29036"/>
    </cofactor>
</comment>
<evidence type="ECO:0000256" key="12">
    <source>
        <dbReference type="ARBA" id="ARBA00023326"/>
    </source>
</evidence>
<evidence type="ECO:0000259" key="17">
    <source>
        <dbReference type="Pfam" id="PF03443"/>
    </source>
</evidence>
<evidence type="ECO:0000256" key="13">
    <source>
        <dbReference type="ARBA" id="ARBA00044502"/>
    </source>
</evidence>